<evidence type="ECO:0000313" key="1">
    <source>
        <dbReference type="EMBL" id="AWY08583.1"/>
    </source>
</evidence>
<dbReference type="EMBL" id="MH248138">
    <property type="protein sequence ID" value="AWY08583.1"/>
    <property type="molecule type" value="Genomic_DNA"/>
</dbReference>
<reference evidence="1 2" key="1">
    <citation type="submission" date="2018-04" db="EMBL/GenBank/DDBJ databases">
        <authorList>
            <person name="Go L.Y."/>
            <person name="Mitchell J.A."/>
        </authorList>
    </citation>
    <scope>NUCLEOTIDE SEQUENCE [LARGE SCALE GENOMIC DNA]</scope>
</reference>
<name>A0A2Z4QF28_9CAUD</name>
<accession>A0A2Z4QF28</accession>
<organism evidence="1 2">
    <name type="scientific">Erwinia phage vB_EamM_Alexandra</name>
    <dbReference type="NCBI Taxonomy" id="2201424"/>
    <lineage>
        <taxon>Viruses</taxon>
        <taxon>Duplodnaviria</taxon>
        <taxon>Heunggongvirae</taxon>
        <taxon>Uroviricota</taxon>
        <taxon>Caudoviricetes</taxon>
        <taxon>Alexandravirus</taxon>
        <taxon>Alexandravirus alexandra</taxon>
    </lineage>
</organism>
<sequence>MKKSKVVISRGGYRPSSHEEAQKLVAEFILGTIGVDPTVISQQMLLNIANYNYLTSIADTGKANVANQNALHKTVKELNAFCRMHKISLGLLIMPHTSASDYSGDEVVAIPWEHVRKNPLSQSAINSLFQTVEADGYPQFVTDAKTVEGYNVL</sequence>
<proteinExistence type="predicted"/>
<gene>
    <name evidence="1" type="ORF">Alexandra_332</name>
</gene>
<keyword evidence="2" id="KW-1185">Reference proteome</keyword>
<dbReference type="Proteomes" id="UP000251795">
    <property type="component" value="Segment"/>
</dbReference>
<evidence type="ECO:0000313" key="2">
    <source>
        <dbReference type="Proteomes" id="UP000251795"/>
    </source>
</evidence>
<protein>
    <submittedName>
        <fullName evidence="1">Uncharacterized protein</fullName>
    </submittedName>
</protein>